<keyword evidence="6" id="KW-0050">Antiport</keyword>
<evidence type="ECO:0000256" key="9">
    <source>
        <dbReference type="ARBA" id="ARBA00022989"/>
    </source>
</evidence>
<dbReference type="AlphaFoldDB" id="A0A9D2P9D7"/>
<dbReference type="GO" id="GO:0005886">
    <property type="term" value="C:plasma membrane"/>
    <property type="evidence" value="ECO:0007669"/>
    <property type="project" value="UniProtKB-SubCell"/>
</dbReference>
<evidence type="ECO:0000313" key="14">
    <source>
        <dbReference type="EMBL" id="HJC44748.1"/>
    </source>
</evidence>
<evidence type="ECO:0000256" key="4">
    <source>
        <dbReference type="ARBA" id="ARBA00020268"/>
    </source>
</evidence>
<dbReference type="CDD" id="cd13138">
    <property type="entry name" value="MATE_yoeA_like"/>
    <property type="match status" value="1"/>
</dbReference>
<reference evidence="14" key="2">
    <citation type="submission" date="2021-04" db="EMBL/GenBank/DDBJ databases">
        <authorList>
            <person name="Gilroy R."/>
        </authorList>
    </citation>
    <scope>NUCLEOTIDE SEQUENCE</scope>
    <source>
        <strain evidence="14">ChiSjej5B23-2810</strain>
    </source>
</reference>
<gene>
    <name evidence="14" type="ORF">H9703_01190</name>
</gene>
<dbReference type="NCBIfam" id="TIGR00797">
    <property type="entry name" value="matE"/>
    <property type="match status" value="1"/>
</dbReference>
<reference evidence="14" key="1">
    <citation type="journal article" date="2021" name="PeerJ">
        <title>Extensive microbial diversity within the chicken gut microbiome revealed by metagenomics and culture.</title>
        <authorList>
            <person name="Gilroy R."/>
            <person name="Ravi A."/>
            <person name="Getino M."/>
            <person name="Pursley I."/>
            <person name="Horton D.L."/>
            <person name="Alikhan N.F."/>
            <person name="Baker D."/>
            <person name="Gharbi K."/>
            <person name="Hall N."/>
            <person name="Watson M."/>
            <person name="Adriaenssens E.M."/>
            <person name="Foster-Nyarko E."/>
            <person name="Jarju S."/>
            <person name="Secka A."/>
            <person name="Antonio M."/>
            <person name="Oren A."/>
            <person name="Chaudhuri R.R."/>
            <person name="La Ragione R."/>
            <person name="Hildebrand F."/>
            <person name="Pallen M.J."/>
        </authorList>
    </citation>
    <scope>NUCLEOTIDE SEQUENCE</scope>
    <source>
        <strain evidence="14">ChiSjej5B23-2810</strain>
    </source>
</reference>
<dbReference type="PANTHER" id="PTHR43298:SF2">
    <property type="entry name" value="FMN_FAD EXPORTER YEEO-RELATED"/>
    <property type="match status" value="1"/>
</dbReference>
<feature type="transmembrane region" description="Helical" evidence="13">
    <location>
        <begin position="313"/>
        <end position="334"/>
    </location>
</feature>
<dbReference type="InterPro" id="IPR048279">
    <property type="entry name" value="MdtK-like"/>
</dbReference>
<keyword evidence="8 13" id="KW-0812">Transmembrane</keyword>
<dbReference type="InterPro" id="IPR002528">
    <property type="entry name" value="MATE_fam"/>
</dbReference>
<evidence type="ECO:0000256" key="2">
    <source>
        <dbReference type="ARBA" id="ARBA00004651"/>
    </source>
</evidence>
<keyword evidence="11 13" id="KW-0472">Membrane</keyword>
<proteinExistence type="inferred from homology"/>
<feature type="transmembrane region" description="Helical" evidence="13">
    <location>
        <begin position="385"/>
        <end position="410"/>
    </location>
</feature>
<dbReference type="Proteomes" id="UP000823906">
    <property type="component" value="Unassembled WGS sequence"/>
</dbReference>
<sequence>MNKDLTVGNPSTVLWKFCLPMFGSVVFQQLYNIADSLVAGKFVGEAALAAVGNSYEITLIFIAFAFGCNIGCSVIVSRFFGAKQYRDMKTAVTTSLIGCAVLVAALMLVGLLGCDALLELINTPAEILADSALYLDIYVLGLPFMFFYNVATGIFSALGDSRTPFFFLAASSVGNIFMDIFFVTAFDMGVAGVAWATFLCQGISCVLALLAVARRMKAISTPEKPALFSWRMLGKIAVIAVPSILQQSSVSVGNIIIQSVINSFGASVIAGYSAAVKLNNLVITSFTTLANGISNYTSQNLGAAKPERVRQGYIAGVKLVWLICVPLATAYFFAGRQLLFLFMNEPTGTAIETGILFLRIVAPFYFVVSLKLVSDGVLRGCSLMVQFMVATFADLILRVALSVALSATALGSTGIWLSWPIGWAIGTGLSLYFCLRALGQAKRAAAVPEAAENAAGPAAAGEEA</sequence>
<protein>
    <recommendedName>
        <fullName evidence="4">Probable multidrug resistance protein NorM</fullName>
    </recommendedName>
    <alternativeName>
        <fullName evidence="12">Multidrug-efflux transporter</fullName>
    </alternativeName>
</protein>
<dbReference type="GO" id="GO:0042910">
    <property type="term" value="F:xenobiotic transmembrane transporter activity"/>
    <property type="evidence" value="ECO:0007669"/>
    <property type="project" value="InterPro"/>
</dbReference>
<keyword evidence="7" id="KW-1003">Cell membrane</keyword>
<comment type="similarity">
    <text evidence="3">Belongs to the multi antimicrobial extrusion (MATE) (TC 2.A.66.1) family.</text>
</comment>
<comment type="function">
    <text evidence="1">Multidrug efflux pump.</text>
</comment>
<evidence type="ECO:0000256" key="10">
    <source>
        <dbReference type="ARBA" id="ARBA00023065"/>
    </source>
</evidence>
<evidence type="ECO:0000256" key="8">
    <source>
        <dbReference type="ARBA" id="ARBA00022692"/>
    </source>
</evidence>
<feature type="transmembrane region" description="Helical" evidence="13">
    <location>
        <begin position="192"/>
        <end position="213"/>
    </location>
</feature>
<evidence type="ECO:0000256" key="13">
    <source>
        <dbReference type="SAM" id="Phobius"/>
    </source>
</evidence>
<comment type="subcellular location">
    <subcellularLocation>
        <location evidence="2">Cell membrane</location>
        <topology evidence="2">Multi-pass membrane protein</topology>
    </subcellularLocation>
</comment>
<dbReference type="PIRSF" id="PIRSF006603">
    <property type="entry name" value="DinF"/>
    <property type="match status" value="1"/>
</dbReference>
<evidence type="ECO:0000256" key="5">
    <source>
        <dbReference type="ARBA" id="ARBA00022448"/>
    </source>
</evidence>
<dbReference type="EMBL" id="DWWN01000008">
    <property type="protein sequence ID" value="HJC44748.1"/>
    <property type="molecule type" value="Genomic_DNA"/>
</dbReference>
<evidence type="ECO:0000313" key="15">
    <source>
        <dbReference type="Proteomes" id="UP000823906"/>
    </source>
</evidence>
<keyword evidence="5" id="KW-0813">Transport</keyword>
<dbReference type="GO" id="GO:0015297">
    <property type="term" value="F:antiporter activity"/>
    <property type="evidence" value="ECO:0007669"/>
    <property type="project" value="UniProtKB-KW"/>
</dbReference>
<feature type="transmembrane region" description="Helical" evidence="13">
    <location>
        <begin position="165"/>
        <end position="186"/>
    </location>
</feature>
<feature type="transmembrane region" description="Helical" evidence="13">
    <location>
        <begin position="92"/>
        <end position="113"/>
    </location>
</feature>
<evidence type="ECO:0000256" key="12">
    <source>
        <dbReference type="ARBA" id="ARBA00031636"/>
    </source>
</evidence>
<evidence type="ECO:0000256" key="7">
    <source>
        <dbReference type="ARBA" id="ARBA00022475"/>
    </source>
</evidence>
<dbReference type="PANTHER" id="PTHR43298">
    <property type="entry name" value="MULTIDRUG RESISTANCE PROTEIN NORM-RELATED"/>
    <property type="match status" value="1"/>
</dbReference>
<keyword evidence="10" id="KW-0406">Ion transport</keyword>
<dbReference type="GO" id="GO:0006811">
    <property type="term" value="P:monoatomic ion transport"/>
    <property type="evidence" value="ECO:0007669"/>
    <property type="project" value="UniProtKB-KW"/>
</dbReference>
<feature type="transmembrane region" description="Helical" evidence="13">
    <location>
        <begin position="57"/>
        <end position="80"/>
    </location>
</feature>
<name>A0A9D2P9D7_9FIRM</name>
<keyword evidence="9 13" id="KW-1133">Transmembrane helix</keyword>
<dbReference type="Pfam" id="PF01554">
    <property type="entry name" value="MatE"/>
    <property type="match status" value="2"/>
</dbReference>
<feature type="transmembrane region" description="Helical" evidence="13">
    <location>
        <begin position="354"/>
        <end position="373"/>
    </location>
</feature>
<evidence type="ECO:0000256" key="3">
    <source>
        <dbReference type="ARBA" id="ARBA00010199"/>
    </source>
</evidence>
<accession>A0A9D2P9D7</accession>
<evidence type="ECO:0000256" key="11">
    <source>
        <dbReference type="ARBA" id="ARBA00023136"/>
    </source>
</evidence>
<evidence type="ECO:0000256" key="1">
    <source>
        <dbReference type="ARBA" id="ARBA00003408"/>
    </source>
</evidence>
<feature type="transmembrane region" description="Helical" evidence="13">
    <location>
        <begin position="133"/>
        <end position="158"/>
    </location>
</feature>
<organism evidence="14 15">
    <name type="scientific">Candidatus Faecalibacterium faecigallinarum</name>
    <dbReference type="NCBI Taxonomy" id="2838577"/>
    <lineage>
        <taxon>Bacteria</taxon>
        <taxon>Bacillati</taxon>
        <taxon>Bacillota</taxon>
        <taxon>Clostridia</taxon>
        <taxon>Eubacteriales</taxon>
        <taxon>Oscillospiraceae</taxon>
        <taxon>Faecalibacterium</taxon>
    </lineage>
</organism>
<comment type="caution">
    <text evidence="14">The sequence shown here is derived from an EMBL/GenBank/DDBJ whole genome shotgun (WGS) entry which is preliminary data.</text>
</comment>
<dbReference type="InterPro" id="IPR050222">
    <property type="entry name" value="MATE_MdtK"/>
</dbReference>
<evidence type="ECO:0000256" key="6">
    <source>
        <dbReference type="ARBA" id="ARBA00022449"/>
    </source>
</evidence>
<feature type="transmembrane region" description="Helical" evidence="13">
    <location>
        <begin position="416"/>
        <end position="435"/>
    </location>
</feature>